<feature type="transmembrane region" description="Helical" evidence="1">
    <location>
        <begin position="140"/>
        <end position="158"/>
    </location>
</feature>
<dbReference type="EMBL" id="DVLP01000091">
    <property type="protein sequence ID" value="HIT74587.1"/>
    <property type="molecule type" value="Genomic_DNA"/>
</dbReference>
<sequence>MSPHLQLIAAEFRRQSTYRLALAAGVCTNGIFGLIRAGVLLAAVEGAGGTAGGYDARTALLYVLWGQALLGAIPMWGWNEIADRVRTGEIAVDLARPIDLQVYWWFRDLGRAAMQFLGRGLPILVLGSILLRVAPPAEPLVYLAGLVGLLLGLGINYLCRYALNLISFWTVETQGFQILYMVLVSLLTGFTVPVHLFPDWLKAIAEASPFPSMYQYPVDLISGRTIGAEVWSILGLQLLWLAILLVGTRVMTRLGTRRLVIQGG</sequence>
<evidence type="ECO:0000313" key="2">
    <source>
        <dbReference type="EMBL" id="HIT74587.1"/>
    </source>
</evidence>
<evidence type="ECO:0000313" key="3">
    <source>
        <dbReference type="Proteomes" id="UP000886842"/>
    </source>
</evidence>
<feature type="transmembrane region" description="Helical" evidence="1">
    <location>
        <begin position="230"/>
        <end position="248"/>
    </location>
</feature>
<dbReference type="PANTHER" id="PTHR36832">
    <property type="entry name" value="SLR1174 PROTEIN-RELATED"/>
    <property type="match status" value="1"/>
</dbReference>
<reference evidence="2" key="2">
    <citation type="journal article" date="2021" name="PeerJ">
        <title>Extensive microbial diversity within the chicken gut microbiome revealed by metagenomics and culture.</title>
        <authorList>
            <person name="Gilroy R."/>
            <person name="Ravi A."/>
            <person name="Getino M."/>
            <person name="Pursley I."/>
            <person name="Horton D.L."/>
            <person name="Alikhan N.F."/>
            <person name="Baker D."/>
            <person name="Gharbi K."/>
            <person name="Hall N."/>
            <person name="Watson M."/>
            <person name="Adriaenssens E.M."/>
            <person name="Foster-Nyarko E."/>
            <person name="Jarju S."/>
            <person name="Secka A."/>
            <person name="Antonio M."/>
            <person name="Oren A."/>
            <person name="Chaudhuri R.R."/>
            <person name="La Ragione R."/>
            <person name="Hildebrand F."/>
            <person name="Pallen M.J."/>
        </authorList>
    </citation>
    <scope>NUCLEOTIDE SEQUENCE</scope>
    <source>
        <strain evidence="2">ChiGjej1B1-24693</strain>
    </source>
</reference>
<name>A0A9D1GWP1_9ACTN</name>
<dbReference type="PANTHER" id="PTHR36832:SF2">
    <property type="entry name" value="INTEGRAL MEMBRANE PROTEIN"/>
    <property type="match status" value="1"/>
</dbReference>
<dbReference type="Proteomes" id="UP000886842">
    <property type="component" value="Unassembled WGS sequence"/>
</dbReference>
<feature type="transmembrane region" description="Helical" evidence="1">
    <location>
        <begin position="116"/>
        <end position="134"/>
    </location>
</feature>
<gene>
    <name evidence="2" type="ORF">IAA98_03290</name>
</gene>
<organism evidence="2 3">
    <name type="scientific">Candidatus Avipropionibacterium avicola</name>
    <dbReference type="NCBI Taxonomy" id="2840701"/>
    <lineage>
        <taxon>Bacteria</taxon>
        <taxon>Bacillati</taxon>
        <taxon>Actinomycetota</taxon>
        <taxon>Actinomycetes</taxon>
        <taxon>Propionibacteriales</taxon>
        <taxon>Propionibacteriaceae</taxon>
        <taxon>Propionibacteriaceae incertae sedis</taxon>
        <taxon>Candidatus Avipropionibacterium</taxon>
    </lineage>
</organism>
<keyword evidence="1" id="KW-0472">Membrane</keyword>
<keyword evidence="1" id="KW-0812">Transmembrane</keyword>
<keyword evidence="1" id="KW-1133">Transmembrane helix</keyword>
<evidence type="ECO:0000256" key="1">
    <source>
        <dbReference type="SAM" id="Phobius"/>
    </source>
</evidence>
<feature type="transmembrane region" description="Helical" evidence="1">
    <location>
        <begin position="59"/>
        <end position="78"/>
    </location>
</feature>
<dbReference type="AlphaFoldDB" id="A0A9D1GWP1"/>
<comment type="caution">
    <text evidence="2">The sequence shown here is derived from an EMBL/GenBank/DDBJ whole genome shotgun (WGS) entry which is preliminary data.</text>
</comment>
<protein>
    <submittedName>
        <fullName evidence="2">ABC-2 family transporter protein</fullName>
    </submittedName>
</protein>
<dbReference type="InterPro" id="IPR010390">
    <property type="entry name" value="ABC-2_transporter-like"/>
</dbReference>
<proteinExistence type="predicted"/>
<reference evidence="2" key="1">
    <citation type="submission" date="2020-10" db="EMBL/GenBank/DDBJ databases">
        <authorList>
            <person name="Gilroy R."/>
        </authorList>
    </citation>
    <scope>NUCLEOTIDE SEQUENCE</scope>
    <source>
        <strain evidence="2">ChiGjej1B1-24693</strain>
    </source>
</reference>
<feature type="transmembrane region" description="Helical" evidence="1">
    <location>
        <begin position="20"/>
        <end position="39"/>
    </location>
</feature>
<feature type="transmembrane region" description="Helical" evidence="1">
    <location>
        <begin position="178"/>
        <end position="197"/>
    </location>
</feature>
<accession>A0A9D1GWP1</accession>
<dbReference type="Pfam" id="PF06182">
    <property type="entry name" value="ABC2_membrane_6"/>
    <property type="match status" value="1"/>
</dbReference>